<dbReference type="GO" id="GO:0000781">
    <property type="term" value="C:chromosome, telomeric region"/>
    <property type="evidence" value="ECO:0007669"/>
    <property type="project" value="UniProtKB-SubCell"/>
</dbReference>
<dbReference type="PANTHER" id="PTHR12066">
    <property type="entry name" value="TELOMERASE REVERSE TRANSCRIPTASE"/>
    <property type="match status" value="1"/>
</dbReference>
<comment type="subcellular location">
    <subcellularLocation>
        <location evidence="13">Nucleus</location>
    </subcellularLocation>
    <subcellularLocation>
        <location evidence="13">Chromosome</location>
        <location evidence="13">Telomere</location>
    </subcellularLocation>
</comment>
<comment type="function">
    <text evidence="13">Telomerase is a ribonucleoprotein enzyme essential for the replication of chromosome termini in most eukaryotes. It elongates telomeres. It is a reverse transcriptase that adds simple sequence repeats to chromosome ends by copying a template sequence within the RNA component of the enzyme.</text>
</comment>
<dbReference type="VEuPathDB" id="FungiDB:EMCG_01215"/>
<gene>
    <name evidence="16" type="ORF">EMCG_01215</name>
</gene>
<evidence type="ECO:0000256" key="3">
    <source>
        <dbReference type="ARBA" id="ARBA00016182"/>
    </source>
</evidence>
<dbReference type="InterPro" id="IPR049139">
    <property type="entry name" value="TERT_C"/>
</dbReference>
<dbReference type="OrthoDB" id="289721at2759"/>
<dbReference type="Pfam" id="PF12009">
    <property type="entry name" value="Telomerase_RBD"/>
    <property type="match status" value="1"/>
</dbReference>
<feature type="domain" description="Reverse transcriptase" evidence="15">
    <location>
        <begin position="638"/>
        <end position="981"/>
    </location>
</feature>
<feature type="compositionally biased region" description="Polar residues" evidence="14">
    <location>
        <begin position="450"/>
        <end position="468"/>
    </location>
</feature>
<dbReference type="InterPro" id="IPR000477">
    <property type="entry name" value="RT_dom"/>
</dbReference>
<evidence type="ECO:0000256" key="4">
    <source>
        <dbReference type="ARBA" id="ARBA00022454"/>
    </source>
</evidence>
<dbReference type="GO" id="GO:0003720">
    <property type="term" value="F:telomerase activity"/>
    <property type="evidence" value="ECO:0007669"/>
    <property type="project" value="InterPro"/>
</dbReference>
<organism evidence="16 17">
    <name type="scientific">[Emmonsia] crescens</name>
    <dbReference type="NCBI Taxonomy" id="73230"/>
    <lineage>
        <taxon>Eukaryota</taxon>
        <taxon>Fungi</taxon>
        <taxon>Dikarya</taxon>
        <taxon>Ascomycota</taxon>
        <taxon>Pezizomycotina</taxon>
        <taxon>Eurotiomycetes</taxon>
        <taxon>Eurotiomycetidae</taxon>
        <taxon>Onygenales</taxon>
        <taxon>Ajellomycetaceae</taxon>
        <taxon>Emergomyces</taxon>
    </lineage>
</organism>
<keyword evidence="4 13" id="KW-0158">Chromosome</keyword>
<keyword evidence="7 13" id="KW-0479">Metal-binding</keyword>
<dbReference type="PRINTS" id="PR01365">
    <property type="entry name" value="TELOMERASERT"/>
</dbReference>
<dbReference type="PROSITE" id="PS50878">
    <property type="entry name" value="RT_POL"/>
    <property type="match status" value="1"/>
</dbReference>
<comment type="catalytic activity">
    <reaction evidence="12 13">
        <text>DNA(n) + a 2'-deoxyribonucleoside 5'-triphosphate = DNA(n+1) + diphosphate</text>
        <dbReference type="Rhea" id="RHEA:22508"/>
        <dbReference type="Rhea" id="RHEA-COMP:17339"/>
        <dbReference type="Rhea" id="RHEA-COMP:17340"/>
        <dbReference type="ChEBI" id="CHEBI:33019"/>
        <dbReference type="ChEBI" id="CHEBI:61560"/>
        <dbReference type="ChEBI" id="CHEBI:173112"/>
        <dbReference type="EC" id="2.7.7.49"/>
    </reaction>
</comment>
<dbReference type="Pfam" id="PF21399">
    <property type="entry name" value="TERT_C"/>
    <property type="match status" value="1"/>
</dbReference>
<dbReference type="Proteomes" id="UP000034164">
    <property type="component" value="Unassembled WGS sequence"/>
</dbReference>
<keyword evidence="10 13" id="KW-0695">RNA-directed DNA polymerase</keyword>
<evidence type="ECO:0000256" key="1">
    <source>
        <dbReference type="ARBA" id="ARBA00008001"/>
    </source>
</evidence>
<protein>
    <recommendedName>
        <fullName evidence="3 13">Telomerase reverse transcriptase</fullName>
        <ecNumber evidence="2 13">2.7.7.49</ecNumber>
    </recommendedName>
    <alternativeName>
        <fullName evidence="13">Telomerase catalytic subunit</fullName>
    </alternativeName>
</protein>
<dbReference type="PANTHER" id="PTHR12066:SF0">
    <property type="entry name" value="TELOMERASE REVERSE TRANSCRIPTASE"/>
    <property type="match status" value="1"/>
</dbReference>
<dbReference type="CDD" id="cd01648">
    <property type="entry name" value="TERT"/>
    <property type="match status" value="1"/>
</dbReference>
<dbReference type="GO" id="GO:0000333">
    <property type="term" value="C:telomerase catalytic core complex"/>
    <property type="evidence" value="ECO:0007669"/>
    <property type="project" value="TreeGrafter"/>
</dbReference>
<dbReference type="FunFam" id="1.10.132.70:FF:000004">
    <property type="entry name" value="Telomerase reverse transcriptase"/>
    <property type="match status" value="1"/>
</dbReference>
<keyword evidence="11 13" id="KW-0539">Nucleus</keyword>
<name>A0A0G2I6G6_9EURO</name>
<feature type="region of interest" description="Disordered" evidence="14">
    <location>
        <begin position="69"/>
        <end position="88"/>
    </location>
</feature>
<evidence type="ECO:0000313" key="16">
    <source>
        <dbReference type="EMBL" id="KKZ65830.1"/>
    </source>
</evidence>
<dbReference type="EC" id="2.7.7.49" evidence="2 13"/>
<keyword evidence="6 13" id="KW-0548">Nucleotidyltransferase</keyword>
<evidence type="ECO:0000313" key="17">
    <source>
        <dbReference type="Proteomes" id="UP000034164"/>
    </source>
</evidence>
<evidence type="ECO:0000259" key="15">
    <source>
        <dbReference type="PROSITE" id="PS50878"/>
    </source>
</evidence>
<dbReference type="GO" id="GO:0046872">
    <property type="term" value="F:metal ion binding"/>
    <property type="evidence" value="ECO:0007669"/>
    <property type="project" value="UniProtKB-KW"/>
</dbReference>
<dbReference type="GO" id="GO:0042162">
    <property type="term" value="F:telomeric DNA binding"/>
    <property type="evidence" value="ECO:0007669"/>
    <property type="project" value="TreeGrafter"/>
</dbReference>
<feature type="compositionally biased region" description="Low complexity" evidence="14">
    <location>
        <begin position="78"/>
        <end position="87"/>
    </location>
</feature>
<dbReference type="GO" id="GO:0070034">
    <property type="term" value="F:telomerase RNA binding"/>
    <property type="evidence" value="ECO:0007669"/>
    <property type="project" value="TreeGrafter"/>
</dbReference>
<evidence type="ECO:0000256" key="7">
    <source>
        <dbReference type="ARBA" id="ARBA00022723"/>
    </source>
</evidence>
<feature type="region of interest" description="Disordered" evidence="14">
    <location>
        <begin position="450"/>
        <end position="472"/>
    </location>
</feature>
<dbReference type="InterPro" id="IPR021891">
    <property type="entry name" value="Telomerase_RBD"/>
</dbReference>
<evidence type="ECO:0000256" key="9">
    <source>
        <dbReference type="ARBA" id="ARBA00022895"/>
    </source>
</evidence>
<sequence>MAKKRKRQTTDLTLTDLPVSKHVRGDKPLGGSIYHPVLSLYYPRVVTLRTYLYEQLPLSSKSRRKKVASLGLEKQDGSDSSPYSLSSQQVGAGVQQTKEEVQAFAGILDSTLVGILKEPDSAISNSRQKEFAAFTQSQVRSSLECTDIGATTSQSDIVDFAILTLFNRYRGSFYRPPHLLCHGFQRATNQCRPNHEHDAMTGIRGIVPQYPNRNVSALKNSPWTEVHGLLGRSCEEIMLHLLLDCSVFLQVDEKRGSFYQLSGIQLSELKTLDSSPHVKYAQVVAEKVTKNTAAKTPRPAESVLHTPATIIFVRSRMLYARAALNAKGRVRFGLRHIHVLNRYPESTNRDHTLHIMKYIFPRQFSLHNVFTSCVNPKETVQPFKDYTLREEEIARCRSQRHLPGEIPEKVPKRLRGDLVVLIQKLQKRHQQCPYAELLRYYCPIEVTSATSPKSNRNTQSNVAFSQNRPPRKLPMTDYATPHAAVSAFCRAVLLKLIPNELYGYGEGGIKNREIIMRHVDSFVQLRRFESLSLHEVSQGLKITCVKWLQPPSRNETQALPSAKLSPSDIRKRTEIFLEFIYYIFDSILIPLIRSNFYVTESGVHRNRLFYFRHDIWRQLTEPSIAQLKLSTFEEVKKETAEQILSGRNLGYSLLRLLPKSSGARPIVNLRRRPVRKCGWGGISELGPSINSLMTPAFNVLNYEKTQHLGMLGATMFSVGDIYSRLKAFKERKVPPNVARTKPFYFVKLDIQSCFDTIPQQRLIQLAKRLVAEDDYLVTKHVEIRPPDEPLTNVPGRHRTKVKLMRKFISKAAGFADLTSLYDTVTGKESEGKRHTIFVDTPTYKKHQRSDILRLLQEHIQNNLVKIGKKYFRQRTGIPQGSIISTLLCNFFYSEYERERLAFLDGDEALLLRLIDDYLLITTEPDLAVEFLQVMLGGNEDYGISVNPDKILVNFTTTIDGRKVPRLLEPSQRQFPYCGNLIDTYTLALTKDRTPKDPSLTTSDTLTVEANKSPGLSFYRKALSSFKIQAHAMFLDTKHNSPSVVLASLYHNFLESAMKLYEYTRSLCHRGNRGRGKTAMTSSALLIGTISALMDVAIHIIQSRKSTASRTGSGFESSVTRSQIRWLAAIAFRTVLGRKQTKFAATLRWLDKVSRGSRPTTDGEAVRLRKAVKGEGAF</sequence>
<dbReference type="InterPro" id="IPR003545">
    <property type="entry name" value="Telomerase_RT"/>
</dbReference>
<dbReference type="Pfam" id="PF00078">
    <property type="entry name" value="RVT_1"/>
    <property type="match status" value="1"/>
</dbReference>
<proteinExistence type="inferred from homology"/>
<evidence type="ECO:0000256" key="14">
    <source>
        <dbReference type="SAM" id="MobiDB-lite"/>
    </source>
</evidence>
<accession>A0A0G2I6G6</accession>
<comment type="caution">
    <text evidence="16">The sequence shown here is derived from an EMBL/GenBank/DDBJ whole genome shotgun (WGS) entry which is preliminary data.</text>
</comment>
<evidence type="ECO:0000256" key="13">
    <source>
        <dbReference type="RuleBase" id="RU365061"/>
    </source>
</evidence>
<keyword evidence="9 13" id="KW-0779">Telomere</keyword>
<evidence type="ECO:0000256" key="6">
    <source>
        <dbReference type="ARBA" id="ARBA00022695"/>
    </source>
</evidence>
<dbReference type="InterPro" id="IPR043502">
    <property type="entry name" value="DNA/RNA_pol_sf"/>
</dbReference>
<dbReference type="AlphaFoldDB" id="A0A0G2I6G6"/>
<dbReference type="SMART" id="SM00975">
    <property type="entry name" value="Telomerase_RBD"/>
    <property type="match status" value="1"/>
</dbReference>
<evidence type="ECO:0000256" key="5">
    <source>
        <dbReference type="ARBA" id="ARBA00022679"/>
    </source>
</evidence>
<dbReference type="Gene3D" id="1.10.357.90">
    <property type="match status" value="1"/>
</dbReference>
<dbReference type="GO" id="GO:0007004">
    <property type="term" value="P:telomere maintenance via telomerase"/>
    <property type="evidence" value="ECO:0007669"/>
    <property type="project" value="TreeGrafter"/>
</dbReference>
<evidence type="ECO:0000256" key="8">
    <source>
        <dbReference type="ARBA" id="ARBA00022842"/>
    </source>
</evidence>
<dbReference type="Gene3D" id="3.30.70.2630">
    <property type="match status" value="1"/>
</dbReference>
<evidence type="ECO:0000256" key="11">
    <source>
        <dbReference type="ARBA" id="ARBA00023242"/>
    </source>
</evidence>
<dbReference type="EMBL" id="LCZI01000569">
    <property type="protein sequence ID" value="KKZ65830.1"/>
    <property type="molecule type" value="Genomic_DNA"/>
</dbReference>
<comment type="similarity">
    <text evidence="1 13">Belongs to the reverse transcriptase family. Telomerase subfamily.</text>
</comment>
<dbReference type="Gene3D" id="1.10.132.70">
    <property type="match status" value="1"/>
</dbReference>
<evidence type="ECO:0000256" key="12">
    <source>
        <dbReference type="ARBA" id="ARBA00048173"/>
    </source>
</evidence>
<reference evidence="17" key="1">
    <citation type="journal article" date="2015" name="PLoS Genet.">
        <title>The dynamic genome and transcriptome of the human fungal pathogen Blastomyces and close relative Emmonsia.</title>
        <authorList>
            <person name="Munoz J.F."/>
            <person name="Gauthier G.M."/>
            <person name="Desjardins C.A."/>
            <person name="Gallo J.E."/>
            <person name="Holder J."/>
            <person name="Sullivan T.D."/>
            <person name="Marty A.J."/>
            <person name="Carmen J.C."/>
            <person name="Chen Z."/>
            <person name="Ding L."/>
            <person name="Gujja S."/>
            <person name="Magrini V."/>
            <person name="Misas E."/>
            <person name="Mitreva M."/>
            <person name="Priest M."/>
            <person name="Saif S."/>
            <person name="Whiston E.A."/>
            <person name="Young S."/>
            <person name="Zeng Q."/>
            <person name="Goldman W.E."/>
            <person name="Mardis E.R."/>
            <person name="Taylor J.W."/>
            <person name="McEwen J.G."/>
            <person name="Clay O.K."/>
            <person name="Klein B.S."/>
            <person name="Cuomo C.A."/>
        </authorList>
    </citation>
    <scope>NUCLEOTIDE SEQUENCE [LARGE SCALE GENOMIC DNA]</scope>
    <source>
        <strain evidence="17">UAMH 3008</strain>
    </source>
</reference>
<evidence type="ECO:0000256" key="2">
    <source>
        <dbReference type="ARBA" id="ARBA00012493"/>
    </source>
</evidence>
<keyword evidence="8 13" id="KW-0460">Magnesium</keyword>
<evidence type="ECO:0000256" key="10">
    <source>
        <dbReference type="ARBA" id="ARBA00022918"/>
    </source>
</evidence>
<keyword evidence="5 13" id="KW-0808">Transferase</keyword>
<dbReference type="SUPFAM" id="SSF56672">
    <property type="entry name" value="DNA/RNA polymerases"/>
    <property type="match status" value="1"/>
</dbReference>